<dbReference type="PANTHER" id="PTHR13802">
    <property type="entry name" value="MUCIN 4-RELATED"/>
    <property type="match status" value="1"/>
</dbReference>
<organism evidence="2 3">
    <name type="scientific">Ridgeia piscesae</name>
    <name type="common">Tubeworm</name>
    <dbReference type="NCBI Taxonomy" id="27915"/>
    <lineage>
        <taxon>Eukaryota</taxon>
        <taxon>Metazoa</taxon>
        <taxon>Spiralia</taxon>
        <taxon>Lophotrochozoa</taxon>
        <taxon>Annelida</taxon>
        <taxon>Polychaeta</taxon>
        <taxon>Sedentaria</taxon>
        <taxon>Canalipalpata</taxon>
        <taxon>Sabellida</taxon>
        <taxon>Siboglinidae</taxon>
        <taxon>Ridgeia</taxon>
    </lineage>
</organism>
<dbReference type="InterPro" id="IPR051495">
    <property type="entry name" value="Epithelial_Barrier/Signaling"/>
</dbReference>
<evidence type="ECO:0000313" key="2">
    <source>
        <dbReference type="EMBL" id="KAK2181217.1"/>
    </source>
</evidence>
<sequence>MHDKYDLEPKKWCCTYTDKCQLYLDARPIDLCGHYGSPTIGWFYGDPHISTLDGKEYTFNGLGEYTLIVTDSAAFSLQGRTARALDDKNKEMQATVFSALAAQDSDSDRLHVQMNSARDGKKQMSLT</sequence>
<dbReference type="PANTHER" id="PTHR13802:SF52">
    <property type="entry name" value="MUCIN-4"/>
    <property type="match status" value="1"/>
</dbReference>
<dbReference type="EMBL" id="JAODUO010000406">
    <property type="protein sequence ID" value="KAK2181217.1"/>
    <property type="molecule type" value="Genomic_DNA"/>
</dbReference>
<proteinExistence type="predicted"/>
<name>A0AAD9L1V9_RIDPI</name>
<evidence type="ECO:0000259" key="1">
    <source>
        <dbReference type="PROSITE" id="PS51233"/>
    </source>
</evidence>
<dbReference type="InterPro" id="IPR001846">
    <property type="entry name" value="VWF_type-D"/>
</dbReference>
<accession>A0AAD9L1V9</accession>
<comment type="caution">
    <text evidence="2">The sequence shown here is derived from an EMBL/GenBank/DDBJ whole genome shotgun (WGS) entry which is preliminary data.</text>
</comment>
<evidence type="ECO:0000313" key="3">
    <source>
        <dbReference type="Proteomes" id="UP001209878"/>
    </source>
</evidence>
<reference evidence="2" key="1">
    <citation type="journal article" date="2023" name="Mol. Biol. Evol.">
        <title>Third-Generation Sequencing Reveals the Adaptive Role of the Epigenome in Three Deep-Sea Polychaetes.</title>
        <authorList>
            <person name="Perez M."/>
            <person name="Aroh O."/>
            <person name="Sun Y."/>
            <person name="Lan Y."/>
            <person name="Juniper S.K."/>
            <person name="Young C.R."/>
            <person name="Angers B."/>
            <person name="Qian P.Y."/>
        </authorList>
    </citation>
    <scope>NUCLEOTIDE SEQUENCE</scope>
    <source>
        <strain evidence="2">R07B-5</strain>
    </source>
</reference>
<keyword evidence="3" id="KW-1185">Reference proteome</keyword>
<dbReference type="Proteomes" id="UP001209878">
    <property type="component" value="Unassembled WGS sequence"/>
</dbReference>
<protein>
    <recommendedName>
        <fullName evidence="1">VWFD domain-containing protein</fullName>
    </recommendedName>
</protein>
<dbReference type="AlphaFoldDB" id="A0AAD9L1V9"/>
<gene>
    <name evidence="2" type="ORF">NP493_406g02024</name>
</gene>
<dbReference type="Pfam" id="PF00094">
    <property type="entry name" value="VWD"/>
    <property type="match status" value="1"/>
</dbReference>
<feature type="domain" description="VWFD" evidence="1">
    <location>
        <begin position="39"/>
        <end position="127"/>
    </location>
</feature>
<dbReference type="PROSITE" id="PS51233">
    <property type="entry name" value="VWFD"/>
    <property type="match status" value="1"/>
</dbReference>